<keyword evidence="1" id="KW-0472">Membrane</keyword>
<proteinExistence type="predicted"/>
<comment type="caution">
    <text evidence="2">The sequence shown here is derived from an EMBL/GenBank/DDBJ whole genome shotgun (WGS) entry which is preliminary data.</text>
</comment>
<evidence type="ECO:0000313" key="3">
    <source>
        <dbReference type="Proteomes" id="UP000179057"/>
    </source>
</evidence>
<evidence type="ECO:0000313" key="2">
    <source>
        <dbReference type="EMBL" id="OGM95457.1"/>
    </source>
</evidence>
<dbReference type="EMBL" id="MGIV01000006">
    <property type="protein sequence ID" value="OGM95457.1"/>
    <property type="molecule type" value="Genomic_DNA"/>
</dbReference>
<dbReference type="AlphaFoldDB" id="A0A1F8E466"/>
<name>A0A1F8E466_9BACT</name>
<sequence>MNKGKYIARILSFILVIVAGMGMFVYGGYDDSPGGQGLGLLMVIAGIAGIVKVKGKIPHKE</sequence>
<keyword evidence="1" id="KW-0812">Transmembrane</keyword>
<keyword evidence="1" id="KW-1133">Transmembrane helix</keyword>
<feature type="transmembrane region" description="Helical" evidence="1">
    <location>
        <begin position="7"/>
        <end position="29"/>
    </location>
</feature>
<evidence type="ECO:0000256" key="1">
    <source>
        <dbReference type="SAM" id="Phobius"/>
    </source>
</evidence>
<accession>A0A1F8E466</accession>
<feature type="transmembrane region" description="Helical" evidence="1">
    <location>
        <begin position="35"/>
        <end position="53"/>
    </location>
</feature>
<organism evidence="2 3">
    <name type="scientific">Candidatus Wolfebacteria bacterium RIFOXYD1_FULL_48_65</name>
    <dbReference type="NCBI Taxonomy" id="1802561"/>
    <lineage>
        <taxon>Bacteria</taxon>
        <taxon>Candidatus Wolfeibacteriota</taxon>
    </lineage>
</organism>
<protein>
    <submittedName>
        <fullName evidence="2">Uncharacterized protein</fullName>
    </submittedName>
</protein>
<gene>
    <name evidence="2" type="ORF">A2610_01030</name>
</gene>
<reference evidence="2 3" key="1">
    <citation type="journal article" date="2016" name="Nat. Commun.">
        <title>Thousands of microbial genomes shed light on interconnected biogeochemical processes in an aquifer system.</title>
        <authorList>
            <person name="Anantharaman K."/>
            <person name="Brown C.T."/>
            <person name="Hug L.A."/>
            <person name="Sharon I."/>
            <person name="Castelle C.J."/>
            <person name="Probst A.J."/>
            <person name="Thomas B.C."/>
            <person name="Singh A."/>
            <person name="Wilkins M.J."/>
            <person name="Karaoz U."/>
            <person name="Brodie E.L."/>
            <person name="Williams K.H."/>
            <person name="Hubbard S.S."/>
            <person name="Banfield J.F."/>
        </authorList>
    </citation>
    <scope>NUCLEOTIDE SEQUENCE [LARGE SCALE GENOMIC DNA]</scope>
</reference>
<dbReference type="Proteomes" id="UP000179057">
    <property type="component" value="Unassembled WGS sequence"/>
</dbReference>